<accession>A0A8S5R925</accession>
<feature type="transmembrane region" description="Helical" evidence="1">
    <location>
        <begin position="6"/>
        <end position="27"/>
    </location>
</feature>
<reference evidence="2" key="1">
    <citation type="journal article" date="2021" name="Proc. Natl. Acad. Sci. U.S.A.">
        <title>A Catalog of Tens of Thousands of Viruses from Human Metagenomes Reveals Hidden Associations with Chronic Diseases.</title>
        <authorList>
            <person name="Tisza M.J."/>
            <person name="Buck C.B."/>
        </authorList>
    </citation>
    <scope>NUCLEOTIDE SEQUENCE</scope>
    <source>
        <strain evidence="2">CtDYl1</strain>
    </source>
</reference>
<dbReference type="EMBL" id="BK015846">
    <property type="protein sequence ID" value="DAE27918.1"/>
    <property type="molecule type" value="Genomic_DNA"/>
</dbReference>
<evidence type="ECO:0000313" key="2">
    <source>
        <dbReference type="EMBL" id="DAE27918.1"/>
    </source>
</evidence>
<keyword evidence="1" id="KW-0812">Transmembrane</keyword>
<evidence type="ECO:0000256" key="1">
    <source>
        <dbReference type="SAM" id="Phobius"/>
    </source>
</evidence>
<keyword evidence="1" id="KW-1133">Transmembrane helix</keyword>
<keyword evidence="1" id="KW-0472">Membrane</keyword>
<proteinExistence type="predicted"/>
<sequence length="41" mass="4977">MWYYIIIFIYIYIIYIIIQYCIAYLLINSSLRNLGRAGIIL</sequence>
<protein>
    <submittedName>
        <fullName evidence="2">Uncharacterized protein</fullName>
    </submittedName>
</protein>
<organism evidence="2">
    <name type="scientific">virus sp. ctDYl1</name>
    <dbReference type="NCBI Taxonomy" id="2826795"/>
    <lineage>
        <taxon>Viruses</taxon>
    </lineage>
</organism>
<name>A0A8S5R925_9VIRU</name>